<comment type="subcellular location">
    <subcellularLocation>
        <location evidence="1">Nucleus</location>
    </subcellularLocation>
</comment>
<dbReference type="InterPro" id="IPR035979">
    <property type="entry name" value="RBD_domain_sf"/>
</dbReference>
<dbReference type="Proteomes" id="UP001230268">
    <property type="component" value="Unassembled WGS sequence"/>
</dbReference>
<dbReference type="Pfam" id="PF00076">
    <property type="entry name" value="RRM_1"/>
    <property type="match status" value="2"/>
</dbReference>
<evidence type="ECO:0000256" key="2">
    <source>
        <dbReference type="ARBA" id="ARBA00022664"/>
    </source>
</evidence>
<feature type="region of interest" description="Disordered" evidence="7">
    <location>
        <begin position="319"/>
        <end position="360"/>
    </location>
</feature>
<evidence type="ECO:0000313" key="9">
    <source>
        <dbReference type="EMBL" id="KAK1441848.1"/>
    </source>
</evidence>
<accession>A0AAD8LLX2</accession>
<dbReference type="EMBL" id="JAVEPI010000005">
    <property type="protein sequence ID" value="KAK1441848.1"/>
    <property type="molecule type" value="Genomic_DNA"/>
</dbReference>
<dbReference type="GO" id="GO:0005634">
    <property type="term" value="C:nucleus"/>
    <property type="evidence" value="ECO:0007669"/>
    <property type="project" value="UniProtKB-SubCell"/>
</dbReference>
<comment type="caution">
    <text evidence="9">The sequence shown here is derived from an EMBL/GenBank/DDBJ whole genome shotgun (WGS) entry which is preliminary data.</text>
</comment>
<evidence type="ECO:0000256" key="6">
    <source>
        <dbReference type="PROSITE-ProRule" id="PRU00176"/>
    </source>
</evidence>
<feature type="region of interest" description="Disordered" evidence="7">
    <location>
        <begin position="1"/>
        <end position="147"/>
    </location>
</feature>
<dbReference type="GO" id="GO:0005737">
    <property type="term" value="C:cytoplasm"/>
    <property type="evidence" value="ECO:0007669"/>
    <property type="project" value="TreeGrafter"/>
</dbReference>
<dbReference type="SMART" id="SM00360">
    <property type="entry name" value="RRM"/>
    <property type="match status" value="2"/>
</dbReference>
<feature type="compositionally biased region" description="Basic and acidic residues" evidence="7">
    <location>
        <begin position="26"/>
        <end position="132"/>
    </location>
</feature>
<evidence type="ECO:0000259" key="8">
    <source>
        <dbReference type="PROSITE" id="PS50102"/>
    </source>
</evidence>
<evidence type="ECO:0000256" key="4">
    <source>
        <dbReference type="ARBA" id="ARBA00022884"/>
    </source>
</evidence>
<proteinExistence type="predicted"/>
<dbReference type="CDD" id="cd00590">
    <property type="entry name" value="RRM_SF"/>
    <property type="match status" value="1"/>
</dbReference>
<keyword evidence="3" id="KW-0677">Repeat</keyword>
<feature type="compositionally biased region" description="Basic and acidic residues" evidence="7">
    <location>
        <begin position="319"/>
        <end position="328"/>
    </location>
</feature>
<evidence type="ECO:0000256" key="5">
    <source>
        <dbReference type="ARBA" id="ARBA00023242"/>
    </source>
</evidence>
<feature type="compositionally biased region" description="Basic and acidic residues" evidence="7">
    <location>
        <begin position="1"/>
        <end position="18"/>
    </location>
</feature>
<evidence type="ECO:0000256" key="3">
    <source>
        <dbReference type="ARBA" id="ARBA00022737"/>
    </source>
</evidence>
<dbReference type="PROSITE" id="PS50102">
    <property type="entry name" value="RRM"/>
    <property type="match status" value="2"/>
</dbReference>
<feature type="domain" description="RRM" evidence="8">
    <location>
        <begin position="238"/>
        <end position="307"/>
    </location>
</feature>
<dbReference type="PANTHER" id="PTHR23003:SF62">
    <property type="entry name" value="SERINE_ARGININE (SR)-TYPE SHUTTLING MRNA BINDING PROTEIN NPL3"/>
    <property type="match status" value="1"/>
</dbReference>
<dbReference type="Gene3D" id="3.30.70.330">
    <property type="match status" value="2"/>
</dbReference>
<dbReference type="SUPFAM" id="SSF54928">
    <property type="entry name" value="RNA-binding domain, RBD"/>
    <property type="match status" value="1"/>
</dbReference>
<protein>
    <recommendedName>
        <fullName evidence="8">RRM domain-containing protein</fullName>
    </recommendedName>
</protein>
<evidence type="ECO:0000313" key="10">
    <source>
        <dbReference type="Proteomes" id="UP001230268"/>
    </source>
</evidence>
<reference evidence="9" key="1">
    <citation type="submission" date="2023-08" db="EMBL/GenBank/DDBJ databases">
        <title>Draft sequence of the Babesia gibsoni genome.</title>
        <authorList>
            <person name="Yamagishi J.Y."/>
            <person name="Xuan X.X."/>
        </authorList>
    </citation>
    <scope>NUCLEOTIDE SEQUENCE</scope>
    <source>
        <strain evidence="9">Azabu</strain>
    </source>
</reference>
<dbReference type="InterPro" id="IPR012677">
    <property type="entry name" value="Nucleotide-bd_a/b_plait_sf"/>
</dbReference>
<feature type="domain" description="RRM" evidence="8">
    <location>
        <begin position="153"/>
        <end position="223"/>
    </location>
</feature>
<sequence>MNRDYGGREAYPRRDGYDIRGVPPPYDRERGYDRYDGKRDRPAPYDRGRVAGYHRDLPEDYPRYRDEPPRYKEEPPRYRYDPVRYRDEPMRYRDDMRRYRDEPPRYRDEPPRYRDEHPRARDAPRHRGDLYDPRGGPMRNYDGRGHYPEPLKSKIFIGNLDGRVSEEELTTAFSKFGPINRIDFRRSFAFVDYLKTRDAETAMREMNGKVLMGTTLKVMPHTDRTKKLETGRQPDFSAQVTVLNLDDSASWQDLKDFGRQAGEVVYASVIIREGKRYGLIEFPNTQAMKEAAIALDGKTIAQNILQVLPMAVNDYIKSKSKDGSKESPTDQDLDAAIEENGGEKKDLIYPDEQLDTVDYD</sequence>
<gene>
    <name evidence="9" type="ORF">BgAZ_501800</name>
</gene>
<dbReference type="InterPro" id="IPR000504">
    <property type="entry name" value="RRM_dom"/>
</dbReference>
<keyword evidence="5" id="KW-0539">Nucleus</keyword>
<keyword evidence="4 6" id="KW-0694">RNA-binding</keyword>
<dbReference type="AlphaFoldDB" id="A0AAD8LLX2"/>
<dbReference type="PANTHER" id="PTHR23003">
    <property type="entry name" value="RNA RECOGNITION MOTIF RRM DOMAIN CONTAINING PROTEIN"/>
    <property type="match status" value="1"/>
</dbReference>
<keyword evidence="2" id="KW-0507">mRNA processing</keyword>
<organism evidence="9 10">
    <name type="scientific">Babesia gibsoni</name>
    <dbReference type="NCBI Taxonomy" id="33632"/>
    <lineage>
        <taxon>Eukaryota</taxon>
        <taxon>Sar</taxon>
        <taxon>Alveolata</taxon>
        <taxon>Apicomplexa</taxon>
        <taxon>Aconoidasida</taxon>
        <taxon>Piroplasmida</taxon>
        <taxon>Babesiidae</taxon>
        <taxon>Babesia</taxon>
    </lineage>
</organism>
<evidence type="ECO:0000256" key="7">
    <source>
        <dbReference type="SAM" id="MobiDB-lite"/>
    </source>
</evidence>
<dbReference type="InterPro" id="IPR050374">
    <property type="entry name" value="RRT5_SRSF_SR"/>
</dbReference>
<dbReference type="GO" id="GO:0003729">
    <property type="term" value="F:mRNA binding"/>
    <property type="evidence" value="ECO:0007669"/>
    <property type="project" value="TreeGrafter"/>
</dbReference>
<evidence type="ECO:0000256" key="1">
    <source>
        <dbReference type="ARBA" id="ARBA00004123"/>
    </source>
</evidence>
<keyword evidence="10" id="KW-1185">Reference proteome</keyword>
<dbReference type="GO" id="GO:0006397">
    <property type="term" value="P:mRNA processing"/>
    <property type="evidence" value="ECO:0007669"/>
    <property type="project" value="UniProtKB-KW"/>
</dbReference>
<name>A0AAD8LLX2_BABGI</name>